<accession>A0A401S4D2</accession>
<dbReference type="AlphaFoldDB" id="A0A401S4D2"/>
<evidence type="ECO:0000313" key="1">
    <source>
        <dbReference type="EMBL" id="GCC25241.1"/>
    </source>
</evidence>
<reference evidence="1 2" key="1">
    <citation type="journal article" date="2018" name="Nat. Ecol. Evol.">
        <title>Shark genomes provide insights into elasmobranch evolution and the origin of vertebrates.</title>
        <authorList>
            <person name="Hara Y"/>
            <person name="Yamaguchi K"/>
            <person name="Onimaru K"/>
            <person name="Kadota M"/>
            <person name="Koyanagi M"/>
            <person name="Keeley SD"/>
            <person name="Tatsumi K"/>
            <person name="Tanaka K"/>
            <person name="Motone F"/>
            <person name="Kageyama Y"/>
            <person name="Nozu R"/>
            <person name="Adachi N"/>
            <person name="Nishimura O"/>
            <person name="Nakagawa R"/>
            <person name="Tanegashima C"/>
            <person name="Kiyatake I"/>
            <person name="Matsumoto R"/>
            <person name="Murakumo K"/>
            <person name="Nishida K"/>
            <person name="Terakita A"/>
            <person name="Kuratani S"/>
            <person name="Sato K"/>
            <person name="Hyodo S Kuraku.S."/>
        </authorList>
    </citation>
    <scope>NUCLEOTIDE SEQUENCE [LARGE SCALE GENOMIC DNA]</scope>
</reference>
<organism evidence="1 2">
    <name type="scientific">Chiloscyllium punctatum</name>
    <name type="common">Brownbanded bambooshark</name>
    <name type="synonym">Hemiscyllium punctatum</name>
    <dbReference type="NCBI Taxonomy" id="137246"/>
    <lineage>
        <taxon>Eukaryota</taxon>
        <taxon>Metazoa</taxon>
        <taxon>Chordata</taxon>
        <taxon>Craniata</taxon>
        <taxon>Vertebrata</taxon>
        <taxon>Chondrichthyes</taxon>
        <taxon>Elasmobranchii</taxon>
        <taxon>Galeomorphii</taxon>
        <taxon>Galeoidea</taxon>
        <taxon>Orectolobiformes</taxon>
        <taxon>Hemiscylliidae</taxon>
        <taxon>Chiloscyllium</taxon>
    </lineage>
</organism>
<dbReference type="EMBL" id="BEZZ01000080">
    <property type="protein sequence ID" value="GCC25241.1"/>
    <property type="molecule type" value="Genomic_DNA"/>
</dbReference>
<keyword evidence="2" id="KW-1185">Reference proteome</keyword>
<sequence>MRPWSLAPAPSPPSPAFWGARPRLQLRRWVAAHLSGSIPRERASGGFACSKAVAAGFSRFIPVQSELKNKTRIVLWFHLKMELMKSKDKTTMDGDEV</sequence>
<name>A0A401S4D2_CHIPU</name>
<comment type="caution">
    <text evidence="1">The sequence shown here is derived from an EMBL/GenBank/DDBJ whole genome shotgun (WGS) entry which is preliminary data.</text>
</comment>
<evidence type="ECO:0000313" key="2">
    <source>
        <dbReference type="Proteomes" id="UP000287033"/>
    </source>
</evidence>
<protein>
    <submittedName>
        <fullName evidence="1">Uncharacterized protein</fullName>
    </submittedName>
</protein>
<proteinExistence type="predicted"/>
<dbReference type="Proteomes" id="UP000287033">
    <property type="component" value="Unassembled WGS sequence"/>
</dbReference>
<gene>
    <name evidence="1" type="ORF">chiPu_0003649</name>
</gene>